<feature type="non-terminal residue" evidence="1">
    <location>
        <position position="1"/>
    </location>
</feature>
<protein>
    <submittedName>
        <fullName evidence="1">Uncharacterized protein</fullName>
    </submittedName>
</protein>
<organism evidence="1">
    <name type="scientific">marine sediment metagenome</name>
    <dbReference type="NCBI Taxonomy" id="412755"/>
    <lineage>
        <taxon>unclassified sequences</taxon>
        <taxon>metagenomes</taxon>
        <taxon>ecological metagenomes</taxon>
    </lineage>
</organism>
<proteinExistence type="predicted"/>
<evidence type="ECO:0000313" key="1">
    <source>
        <dbReference type="EMBL" id="GAF98832.1"/>
    </source>
</evidence>
<gene>
    <name evidence="1" type="ORF">S01H1_26767</name>
</gene>
<dbReference type="AlphaFoldDB" id="X0UEK4"/>
<comment type="caution">
    <text evidence="1">The sequence shown here is derived from an EMBL/GenBank/DDBJ whole genome shotgun (WGS) entry which is preliminary data.</text>
</comment>
<sequence>NQHHAQVHALGSHSDFATYLNQAVLTTSNIIHVDALLNGKLSFGNATELTIADGTITVTRSYHIVDTQGNEALDNLNTINGGVDGMILILRPANSARTISVMTQGNIALTGGGNKLLTSMYSTITLMYDLGRLKWLQIAHANENN</sequence>
<accession>X0UEK4</accession>
<name>X0UEK4_9ZZZZ</name>
<dbReference type="EMBL" id="BARS01016245">
    <property type="protein sequence ID" value="GAF98832.1"/>
    <property type="molecule type" value="Genomic_DNA"/>
</dbReference>
<reference evidence="1" key="1">
    <citation type="journal article" date="2014" name="Front. Microbiol.">
        <title>High frequency of phylogenetically diverse reductive dehalogenase-homologous genes in deep subseafloor sedimentary metagenomes.</title>
        <authorList>
            <person name="Kawai M."/>
            <person name="Futagami T."/>
            <person name="Toyoda A."/>
            <person name="Takaki Y."/>
            <person name="Nishi S."/>
            <person name="Hori S."/>
            <person name="Arai W."/>
            <person name="Tsubouchi T."/>
            <person name="Morono Y."/>
            <person name="Uchiyama I."/>
            <person name="Ito T."/>
            <person name="Fujiyama A."/>
            <person name="Inagaki F."/>
            <person name="Takami H."/>
        </authorList>
    </citation>
    <scope>NUCLEOTIDE SEQUENCE</scope>
    <source>
        <strain evidence="1">Expedition CK06-06</strain>
    </source>
</reference>